<name>A0A8H6HJF0_9AGAR</name>
<feature type="region of interest" description="Disordered" evidence="1">
    <location>
        <begin position="239"/>
        <end position="264"/>
    </location>
</feature>
<gene>
    <name evidence="2" type="ORF">DFP72DRAFT_853780</name>
</gene>
<protein>
    <submittedName>
        <fullName evidence="2">Uncharacterized protein</fullName>
    </submittedName>
</protein>
<comment type="caution">
    <text evidence="2">The sequence shown here is derived from an EMBL/GenBank/DDBJ whole genome shotgun (WGS) entry which is preliminary data.</text>
</comment>
<dbReference type="Proteomes" id="UP000521943">
    <property type="component" value="Unassembled WGS sequence"/>
</dbReference>
<feature type="compositionally biased region" description="Basic and acidic residues" evidence="1">
    <location>
        <begin position="7"/>
        <end position="17"/>
    </location>
</feature>
<feature type="compositionally biased region" description="Polar residues" evidence="1">
    <location>
        <begin position="28"/>
        <end position="40"/>
    </location>
</feature>
<proteinExistence type="predicted"/>
<organism evidence="2 3">
    <name type="scientific">Ephemerocybe angulata</name>
    <dbReference type="NCBI Taxonomy" id="980116"/>
    <lineage>
        <taxon>Eukaryota</taxon>
        <taxon>Fungi</taxon>
        <taxon>Dikarya</taxon>
        <taxon>Basidiomycota</taxon>
        <taxon>Agaricomycotina</taxon>
        <taxon>Agaricomycetes</taxon>
        <taxon>Agaricomycetidae</taxon>
        <taxon>Agaricales</taxon>
        <taxon>Agaricineae</taxon>
        <taxon>Psathyrellaceae</taxon>
        <taxon>Ephemerocybe</taxon>
    </lineage>
</organism>
<feature type="region of interest" description="Disordered" evidence="1">
    <location>
        <begin position="1"/>
        <end position="78"/>
    </location>
</feature>
<evidence type="ECO:0000256" key="1">
    <source>
        <dbReference type="SAM" id="MobiDB-lite"/>
    </source>
</evidence>
<evidence type="ECO:0000313" key="2">
    <source>
        <dbReference type="EMBL" id="KAF6748123.1"/>
    </source>
</evidence>
<accession>A0A8H6HJF0</accession>
<dbReference type="EMBL" id="JACGCI010000074">
    <property type="protein sequence ID" value="KAF6748123.1"/>
    <property type="molecule type" value="Genomic_DNA"/>
</dbReference>
<reference evidence="2 3" key="1">
    <citation type="submission" date="2020-07" db="EMBL/GenBank/DDBJ databases">
        <title>Comparative genomics of pyrophilous fungi reveals a link between fire events and developmental genes.</title>
        <authorList>
            <consortium name="DOE Joint Genome Institute"/>
            <person name="Steindorff A.S."/>
            <person name="Carver A."/>
            <person name="Calhoun S."/>
            <person name="Stillman K."/>
            <person name="Liu H."/>
            <person name="Lipzen A."/>
            <person name="Pangilinan J."/>
            <person name="Labutti K."/>
            <person name="Bruns T.D."/>
            <person name="Grigoriev I.V."/>
        </authorList>
    </citation>
    <scope>NUCLEOTIDE SEQUENCE [LARGE SCALE GENOMIC DNA]</scope>
    <source>
        <strain evidence="2 3">CBS 144469</strain>
    </source>
</reference>
<evidence type="ECO:0000313" key="3">
    <source>
        <dbReference type="Proteomes" id="UP000521943"/>
    </source>
</evidence>
<sequence>MPLQLDPRLRARPDETANRQPPIRLSQRRWNPIQTTPSRLQSDRPGMCRGQSRCTTARGRDETKTNGGQQPALDSLQNGMPARTTVEAMTSLDSTFEHPYQTHFHPADHKYSPKMTTEVITARTRGLGCWEIGRMKDNRGREYAYLRPILSSTKHARLKSQTWAQRQRARILLEIRGAPVSLQLRLARHAQQDTESMAYCTRASFRRAWDEYMMVLGIEPSIQESDTWYLVKRGATHERADNDDDDEGPGDIVEATKNNDERVC</sequence>
<dbReference type="AlphaFoldDB" id="A0A8H6HJF0"/>
<keyword evidence="3" id="KW-1185">Reference proteome</keyword>